<dbReference type="PANTHER" id="PTHR32089">
    <property type="entry name" value="METHYL-ACCEPTING CHEMOTAXIS PROTEIN MCPB"/>
    <property type="match status" value="1"/>
</dbReference>
<dbReference type="Gene3D" id="1.10.287.950">
    <property type="entry name" value="Methyl-accepting chemotaxis protein"/>
    <property type="match status" value="1"/>
</dbReference>
<dbReference type="RefSeq" id="WP_406789756.1">
    <property type="nucleotide sequence ID" value="NZ_JBJIAA010000025.1"/>
</dbReference>
<dbReference type="EMBL" id="JBJIAA010000025">
    <property type="protein sequence ID" value="MFL0253093.1"/>
    <property type="molecule type" value="Genomic_DNA"/>
</dbReference>
<dbReference type="InterPro" id="IPR003660">
    <property type="entry name" value="HAMP_dom"/>
</dbReference>
<evidence type="ECO:0000259" key="7">
    <source>
        <dbReference type="PROSITE" id="PS50885"/>
    </source>
</evidence>
<keyword evidence="9" id="KW-1185">Reference proteome</keyword>
<dbReference type="InterPro" id="IPR004089">
    <property type="entry name" value="MCPsignal_dom"/>
</dbReference>
<dbReference type="PROSITE" id="PS50111">
    <property type="entry name" value="CHEMOTAXIS_TRANSDUC_2"/>
    <property type="match status" value="1"/>
</dbReference>
<feature type="transmembrane region" description="Helical" evidence="5">
    <location>
        <begin position="183"/>
        <end position="205"/>
    </location>
</feature>
<evidence type="ECO:0000256" key="3">
    <source>
        <dbReference type="PROSITE-ProRule" id="PRU00284"/>
    </source>
</evidence>
<keyword evidence="5" id="KW-1133">Transmembrane helix</keyword>
<protein>
    <submittedName>
        <fullName evidence="8">Methyl-accepting chemotaxis protein</fullName>
    </submittedName>
</protein>
<keyword evidence="5" id="KW-0472">Membrane</keyword>
<feature type="domain" description="HAMP" evidence="7">
    <location>
        <begin position="206"/>
        <end position="258"/>
    </location>
</feature>
<evidence type="ECO:0000313" key="8">
    <source>
        <dbReference type="EMBL" id="MFL0253093.1"/>
    </source>
</evidence>
<dbReference type="SMART" id="SM00283">
    <property type="entry name" value="MA"/>
    <property type="match status" value="1"/>
</dbReference>
<dbReference type="Pfam" id="PF00672">
    <property type="entry name" value="HAMP"/>
    <property type="match status" value="1"/>
</dbReference>
<sequence>MKIMFKILLSFMCVVILTCAIGVFGITQIRKVNSNIGTIYNVDMNGSNTLNELKNNIATARVNMLLLMDPNNSYQVDKLIEAMGSLEKSNNQLLGYYKKNLITNQNKKSFEAFEQYFDGWRTTKDQCINYVKNKDYNDAQVEFEKNSDYLSSIVENLDNEIESNTKLAKKDYNSSQSEFEKSIIFAIFIIIISMVAAILLGIFLAKDIHNALVNIREYAKQLANFNFSTPIHMNRKDEFGETSKDLNKAQENVRNLIKMIMINSQDMSAASEELSATSEELSSKAETINNAVNGIASLVNKTSDVSQEITAAVEEINANVNQLSSKSADGSKTASDSKQRATNVKNQSAVAIKESKEIYRKKKDDIIQAIENGKVVNDIKNLADAIAQISEQTNLLALNAAIEAARAGEAGKGFSVVAEEVRTLAEQSSESVNGINETIQKVQVAFKNLAYNSDEILKFMRNDVSKTFEAFDDVGNKYYSDADFVSKMSDEIAVMAQELNETIGQVSEAVQNVANDQHKSAENTEEIRSSIKEVTRAIEQVAVTSQSQAELAQKLNEMVLKFQID</sequence>
<gene>
    <name evidence="8" type="ORF">ACJDT4_22060</name>
</gene>
<dbReference type="Pfam" id="PF12729">
    <property type="entry name" value="4HB_MCP_1"/>
    <property type="match status" value="1"/>
</dbReference>
<keyword evidence="5" id="KW-0812">Transmembrane</keyword>
<dbReference type="Proteomes" id="UP001623592">
    <property type="component" value="Unassembled WGS sequence"/>
</dbReference>
<dbReference type="InterPro" id="IPR024478">
    <property type="entry name" value="HlyB_4HB_MCP"/>
</dbReference>
<dbReference type="PROSITE" id="PS50885">
    <property type="entry name" value="HAMP"/>
    <property type="match status" value="1"/>
</dbReference>
<accession>A0ABW8TLF0</accession>
<dbReference type="SUPFAM" id="SSF58104">
    <property type="entry name" value="Methyl-accepting chemotaxis protein (MCP) signaling domain"/>
    <property type="match status" value="1"/>
</dbReference>
<evidence type="ECO:0000313" key="9">
    <source>
        <dbReference type="Proteomes" id="UP001623592"/>
    </source>
</evidence>
<evidence type="ECO:0000256" key="5">
    <source>
        <dbReference type="SAM" id="Phobius"/>
    </source>
</evidence>
<evidence type="ECO:0000256" key="4">
    <source>
        <dbReference type="SAM" id="MobiDB-lite"/>
    </source>
</evidence>
<comment type="similarity">
    <text evidence="2">Belongs to the methyl-accepting chemotaxis (MCP) protein family.</text>
</comment>
<evidence type="ECO:0000256" key="2">
    <source>
        <dbReference type="ARBA" id="ARBA00029447"/>
    </source>
</evidence>
<dbReference type="Pfam" id="PF00015">
    <property type="entry name" value="MCPsignal"/>
    <property type="match status" value="1"/>
</dbReference>
<feature type="domain" description="Methyl-accepting transducer" evidence="6">
    <location>
        <begin position="277"/>
        <end position="514"/>
    </location>
</feature>
<reference evidence="8 9" key="1">
    <citation type="submission" date="2024-11" db="EMBL/GenBank/DDBJ databases">
        <authorList>
            <person name="Heng Y.C."/>
            <person name="Lim A.C.H."/>
            <person name="Lee J.K.Y."/>
            <person name="Kittelmann S."/>
        </authorList>
    </citation>
    <scope>NUCLEOTIDE SEQUENCE [LARGE SCALE GENOMIC DNA]</scope>
    <source>
        <strain evidence="8 9">WILCCON 0114</strain>
    </source>
</reference>
<keyword evidence="1 3" id="KW-0807">Transducer</keyword>
<evidence type="ECO:0000259" key="6">
    <source>
        <dbReference type="PROSITE" id="PS50111"/>
    </source>
</evidence>
<dbReference type="CDD" id="cd06225">
    <property type="entry name" value="HAMP"/>
    <property type="match status" value="1"/>
</dbReference>
<organism evidence="8 9">
    <name type="scientific">Clostridium neuense</name>
    <dbReference type="NCBI Taxonomy" id="1728934"/>
    <lineage>
        <taxon>Bacteria</taxon>
        <taxon>Bacillati</taxon>
        <taxon>Bacillota</taxon>
        <taxon>Clostridia</taxon>
        <taxon>Eubacteriales</taxon>
        <taxon>Clostridiaceae</taxon>
        <taxon>Clostridium</taxon>
    </lineage>
</organism>
<dbReference type="PANTHER" id="PTHR32089:SF112">
    <property type="entry name" value="LYSOZYME-LIKE PROTEIN-RELATED"/>
    <property type="match status" value="1"/>
</dbReference>
<feature type="region of interest" description="Disordered" evidence="4">
    <location>
        <begin position="323"/>
        <end position="346"/>
    </location>
</feature>
<comment type="caution">
    <text evidence="8">The sequence shown here is derived from an EMBL/GenBank/DDBJ whole genome shotgun (WGS) entry which is preliminary data.</text>
</comment>
<proteinExistence type="inferred from homology"/>
<evidence type="ECO:0000256" key="1">
    <source>
        <dbReference type="ARBA" id="ARBA00023224"/>
    </source>
</evidence>
<name>A0ABW8TLF0_9CLOT</name>